<comment type="caution">
    <text evidence="2">The sequence shown here is derived from an EMBL/GenBank/DDBJ whole genome shotgun (WGS) entry which is preliminary data.</text>
</comment>
<keyword evidence="2" id="KW-0969">Cilium</keyword>
<dbReference type="PANTHER" id="PTHR39185">
    <property type="entry name" value="SWARMING MOTILITY PROTEIN SWRD"/>
    <property type="match status" value="1"/>
</dbReference>
<proteinExistence type="predicted"/>
<gene>
    <name evidence="2" type="ORF">HNQ77_004527</name>
</gene>
<evidence type="ECO:0000313" key="3">
    <source>
        <dbReference type="Proteomes" id="UP000538666"/>
    </source>
</evidence>
<dbReference type="Proteomes" id="UP000538666">
    <property type="component" value="Unassembled WGS sequence"/>
</dbReference>
<accession>A0A841K7I7</accession>
<reference evidence="2 3" key="1">
    <citation type="submission" date="2020-08" db="EMBL/GenBank/DDBJ databases">
        <title>Genomic Encyclopedia of Type Strains, Phase IV (KMG-IV): sequencing the most valuable type-strain genomes for metagenomic binning, comparative biology and taxonomic classification.</title>
        <authorList>
            <person name="Goeker M."/>
        </authorList>
    </citation>
    <scope>NUCLEOTIDE SEQUENCE [LARGE SCALE GENOMIC DNA]</scope>
    <source>
        <strain evidence="2 3">DSM 103733</strain>
    </source>
</reference>
<keyword evidence="3" id="KW-1185">Reference proteome</keyword>
<dbReference type="RefSeq" id="WP_050060411.1">
    <property type="nucleotide sequence ID" value="NZ_JACHEK010000010.1"/>
</dbReference>
<keyword evidence="2" id="KW-0966">Cell projection</keyword>
<name>A0A841K7I7_9BACT</name>
<dbReference type="Pfam" id="PF06289">
    <property type="entry name" value="FlbD"/>
    <property type="match status" value="1"/>
</dbReference>
<dbReference type="InterPro" id="IPR009384">
    <property type="entry name" value="SwrD-like"/>
</dbReference>
<sequence>MIELTRLNGVPMALNSDLIQFIESSPDTTLTLITGEKLVVRESREQIIECTVLYRARLIGEAARACPGGLMIASSSMWRANAALQASAAQEARKENWEESGDESRLTERERHEAS</sequence>
<evidence type="ECO:0000313" key="2">
    <source>
        <dbReference type="EMBL" id="MBB6146548.1"/>
    </source>
</evidence>
<feature type="compositionally biased region" description="Basic and acidic residues" evidence="1">
    <location>
        <begin position="91"/>
        <end position="115"/>
    </location>
</feature>
<evidence type="ECO:0000256" key="1">
    <source>
        <dbReference type="SAM" id="MobiDB-lite"/>
    </source>
</evidence>
<dbReference type="PANTHER" id="PTHR39185:SF1">
    <property type="entry name" value="SWARMING MOTILITY PROTEIN SWRD"/>
    <property type="match status" value="1"/>
</dbReference>
<dbReference type="AlphaFoldDB" id="A0A841K7I7"/>
<organism evidence="2 3">
    <name type="scientific">Silvibacterium bohemicum</name>
    <dbReference type="NCBI Taxonomy" id="1577686"/>
    <lineage>
        <taxon>Bacteria</taxon>
        <taxon>Pseudomonadati</taxon>
        <taxon>Acidobacteriota</taxon>
        <taxon>Terriglobia</taxon>
        <taxon>Terriglobales</taxon>
        <taxon>Acidobacteriaceae</taxon>
        <taxon>Silvibacterium</taxon>
    </lineage>
</organism>
<protein>
    <submittedName>
        <fullName evidence="2">Flagellar protein FlbD</fullName>
    </submittedName>
</protein>
<dbReference type="EMBL" id="JACHEK010000010">
    <property type="protein sequence ID" value="MBB6146548.1"/>
    <property type="molecule type" value="Genomic_DNA"/>
</dbReference>
<feature type="region of interest" description="Disordered" evidence="1">
    <location>
        <begin position="89"/>
        <end position="115"/>
    </location>
</feature>
<keyword evidence="2" id="KW-0282">Flagellum</keyword>
<dbReference type="OrthoDB" id="9799862at2"/>